<accession>A0A7S1MTK7</accession>
<evidence type="ECO:0000313" key="1">
    <source>
        <dbReference type="EMBL" id="CAD9138624.1"/>
    </source>
</evidence>
<organism evidence="1">
    <name type="scientific">Alexandrium catenella</name>
    <name type="common">Red tide dinoflagellate</name>
    <name type="synonym">Gonyaulax catenella</name>
    <dbReference type="NCBI Taxonomy" id="2925"/>
    <lineage>
        <taxon>Eukaryota</taxon>
        <taxon>Sar</taxon>
        <taxon>Alveolata</taxon>
        <taxon>Dinophyceae</taxon>
        <taxon>Gonyaulacales</taxon>
        <taxon>Pyrocystaceae</taxon>
        <taxon>Alexandrium</taxon>
    </lineage>
</organism>
<protein>
    <recommendedName>
        <fullName evidence="2">Sulfotransferase domain-containing protein</fullName>
    </recommendedName>
</protein>
<sequence length="335" mass="38194">MQDIEHPGPGQEAANMLQRRAHKRDPGPVPPELQKVLPITWFHVPKAGTSFVNTIAHLPGVCPTLPEDRWLDAKHFPNYGGLYWPIQFTEEFGHGDCPGLADTAMGHDSLLMKNYTEQKGRFMTMMRSPEQRMISAYKDLLWAVADEPLENVLADWRSWGGLPNTTIPTLEEWMDYGSGCVTRMLTRDKQPCGGKGGLPTKMEVKLAKERLQNDFSFIGITDDWPLSMCVFSAMFNVPCFTSMFVDDRQVRIDNTVPYDESELNGKKDIYDDVLFAEVVRMFHGNMKKHNVTEESCWDACWRPAGLEGVLNRTKTTERTTPEELLDTLQYVHYDV</sequence>
<reference evidence="1" key="1">
    <citation type="submission" date="2021-01" db="EMBL/GenBank/DDBJ databases">
        <authorList>
            <person name="Corre E."/>
            <person name="Pelletier E."/>
            <person name="Niang G."/>
            <person name="Scheremetjew M."/>
            <person name="Finn R."/>
            <person name="Kale V."/>
            <person name="Holt S."/>
            <person name="Cochrane G."/>
            <person name="Meng A."/>
            <person name="Brown T."/>
            <person name="Cohen L."/>
        </authorList>
    </citation>
    <scope>NUCLEOTIDE SEQUENCE</scope>
    <source>
        <strain evidence="1">OF101</strain>
    </source>
</reference>
<evidence type="ECO:0008006" key="2">
    <source>
        <dbReference type="Google" id="ProtNLM"/>
    </source>
</evidence>
<name>A0A7S1MTK7_ALECA</name>
<dbReference type="InterPro" id="IPR027417">
    <property type="entry name" value="P-loop_NTPase"/>
</dbReference>
<dbReference type="AlphaFoldDB" id="A0A7S1MTK7"/>
<dbReference type="Gene3D" id="3.40.50.300">
    <property type="entry name" value="P-loop containing nucleotide triphosphate hydrolases"/>
    <property type="match status" value="1"/>
</dbReference>
<dbReference type="EMBL" id="HBGE01042762">
    <property type="protein sequence ID" value="CAD9138624.1"/>
    <property type="molecule type" value="Transcribed_RNA"/>
</dbReference>
<gene>
    <name evidence="1" type="ORF">ACAT0790_LOCUS25796</name>
</gene>
<proteinExistence type="predicted"/>